<name>A0ABR1DHQ4_NECAM</name>
<dbReference type="Proteomes" id="UP001303046">
    <property type="component" value="Unassembled WGS sequence"/>
</dbReference>
<reference evidence="2 3" key="1">
    <citation type="submission" date="2023-08" db="EMBL/GenBank/DDBJ databases">
        <title>A Necator americanus chromosomal reference genome.</title>
        <authorList>
            <person name="Ilik V."/>
            <person name="Petrzelkova K.J."/>
            <person name="Pardy F."/>
            <person name="Fuh T."/>
            <person name="Niatou-Singa F.S."/>
            <person name="Gouil Q."/>
            <person name="Baker L."/>
            <person name="Ritchie M.E."/>
            <person name="Jex A.R."/>
            <person name="Gazzola D."/>
            <person name="Li H."/>
            <person name="Toshio Fujiwara R."/>
            <person name="Zhan B."/>
            <person name="Aroian R.V."/>
            <person name="Pafco B."/>
            <person name="Schwarz E.M."/>
        </authorList>
    </citation>
    <scope>NUCLEOTIDE SEQUENCE [LARGE SCALE GENOMIC DNA]</scope>
    <source>
        <strain evidence="2 3">Aroian</strain>
        <tissue evidence="2">Whole animal</tissue>
    </source>
</reference>
<dbReference type="EMBL" id="JAVFWL010000004">
    <property type="protein sequence ID" value="KAK6748976.1"/>
    <property type="molecule type" value="Genomic_DNA"/>
</dbReference>
<protein>
    <recommendedName>
        <fullName evidence="4">Major facilitator superfamily (MFS) profile domain-containing protein</fullName>
    </recommendedName>
</protein>
<keyword evidence="1" id="KW-0472">Membrane</keyword>
<comment type="caution">
    <text evidence="2">The sequence shown here is derived from an EMBL/GenBank/DDBJ whole genome shotgun (WGS) entry which is preliminary data.</text>
</comment>
<evidence type="ECO:0000313" key="2">
    <source>
        <dbReference type="EMBL" id="KAK6748976.1"/>
    </source>
</evidence>
<organism evidence="2 3">
    <name type="scientific">Necator americanus</name>
    <name type="common">Human hookworm</name>
    <dbReference type="NCBI Taxonomy" id="51031"/>
    <lineage>
        <taxon>Eukaryota</taxon>
        <taxon>Metazoa</taxon>
        <taxon>Ecdysozoa</taxon>
        <taxon>Nematoda</taxon>
        <taxon>Chromadorea</taxon>
        <taxon>Rhabditida</taxon>
        <taxon>Rhabditina</taxon>
        <taxon>Rhabditomorpha</taxon>
        <taxon>Strongyloidea</taxon>
        <taxon>Ancylostomatidae</taxon>
        <taxon>Bunostominae</taxon>
        <taxon>Necator</taxon>
    </lineage>
</organism>
<keyword evidence="1" id="KW-1133">Transmembrane helix</keyword>
<sequence length="158" mass="17390">MTSARRLSQVNQVIGIKSNHVKFDMLCSSEKGMQSLGKLVMIALSHVAGEWRLGIFLHAASCILILAILSFLPENILWLKKATHSAPKGRVPVNSLGLLQPITVLRSIITFCSGSIQGSLDAIIMPFNPYAVKKANQPWSLQALQTEMSLSTWAEFDR</sequence>
<keyword evidence="3" id="KW-1185">Reference proteome</keyword>
<evidence type="ECO:0008006" key="4">
    <source>
        <dbReference type="Google" id="ProtNLM"/>
    </source>
</evidence>
<evidence type="ECO:0000313" key="3">
    <source>
        <dbReference type="Proteomes" id="UP001303046"/>
    </source>
</evidence>
<keyword evidence="1" id="KW-0812">Transmembrane</keyword>
<proteinExistence type="predicted"/>
<feature type="transmembrane region" description="Helical" evidence="1">
    <location>
        <begin position="51"/>
        <end position="72"/>
    </location>
</feature>
<accession>A0ABR1DHQ4</accession>
<gene>
    <name evidence="2" type="primary">Necator_chrIV.g14828</name>
    <name evidence="2" type="ORF">RB195_001533</name>
</gene>
<evidence type="ECO:0000256" key="1">
    <source>
        <dbReference type="SAM" id="Phobius"/>
    </source>
</evidence>